<dbReference type="InterPro" id="IPR011050">
    <property type="entry name" value="Pectin_lyase_fold/virulence"/>
</dbReference>
<dbReference type="GO" id="GO:0016787">
    <property type="term" value="F:hydrolase activity"/>
    <property type="evidence" value="ECO:0007669"/>
    <property type="project" value="UniProtKB-KW"/>
</dbReference>
<dbReference type="EMBL" id="JACVFC010000001">
    <property type="protein sequence ID" value="MBC9930065.1"/>
    <property type="molecule type" value="Genomic_DNA"/>
</dbReference>
<dbReference type="SMART" id="SM00710">
    <property type="entry name" value="PbH1"/>
    <property type="match status" value="5"/>
</dbReference>
<dbReference type="InterPro" id="IPR006626">
    <property type="entry name" value="PbH1"/>
</dbReference>
<evidence type="ECO:0000256" key="3">
    <source>
        <dbReference type="ARBA" id="ARBA00023295"/>
    </source>
</evidence>
<feature type="signal peptide" evidence="5">
    <location>
        <begin position="1"/>
        <end position="19"/>
    </location>
</feature>
<keyword evidence="3 4" id="KW-0326">Glycosidase</keyword>
<dbReference type="RefSeq" id="WP_188087151.1">
    <property type="nucleotide sequence ID" value="NZ_JACVFC010000001.1"/>
</dbReference>
<dbReference type="InterPro" id="IPR000743">
    <property type="entry name" value="Glyco_hydro_28"/>
</dbReference>
<dbReference type="Pfam" id="PF00295">
    <property type="entry name" value="Glyco_hydro_28"/>
    <property type="match status" value="1"/>
</dbReference>
<evidence type="ECO:0000256" key="2">
    <source>
        <dbReference type="ARBA" id="ARBA00022801"/>
    </source>
</evidence>
<evidence type="ECO:0000256" key="4">
    <source>
        <dbReference type="RuleBase" id="RU361169"/>
    </source>
</evidence>
<dbReference type="InterPro" id="IPR051801">
    <property type="entry name" value="GH28_Enzymes"/>
</dbReference>
<dbReference type="InterPro" id="IPR012334">
    <property type="entry name" value="Pectin_lyas_fold"/>
</dbReference>
<evidence type="ECO:0000313" key="6">
    <source>
        <dbReference type="EMBL" id="MBC9930065.1"/>
    </source>
</evidence>
<dbReference type="PANTHER" id="PTHR31339">
    <property type="entry name" value="PECTIN LYASE-RELATED"/>
    <property type="match status" value="1"/>
</dbReference>
<evidence type="ECO:0000313" key="7">
    <source>
        <dbReference type="Proteomes" id="UP000659124"/>
    </source>
</evidence>
<comment type="caution">
    <text evidence="6">The sequence shown here is derived from an EMBL/GenBank/DDBJ whole genome shotgun (WGS) entry which is preliminary data.</text>
</comment>
<evidence type="ECO:0000256" key="5">
    <source>
        <dbReference type="SAM" id="SignalP"/>
    </source>
</evidence>
<proteinExistence type="inferred from homology"/>
<keyword evidence="2 4" id="KW-0378">Hydrolase</keyword>
<gene>
    <name evidence="6" type="ORF">ICL07_06730</name>
</gene>
<dbReference type="Proteomes" id="UP000659124">
    <property type="component" value="Unassembled WGS sequence"/>
</dbReference>
<dbReference type="SUPFAM" id="SSF51126">
    <property type="entry name" value="Pectin lyase-like"/>
    <property type="match status" value="1"/>
</dbReference>
<reference evidence="6 7" key="1">
    <citation type="submission" date="2020-09" db="EMBL/GenBank/DDBJ databases">
        <title>Genome sequences of type strains of Chitinophaga qingshengii and Chitinophaga varians.</title>
        <authorList>
            <person name="Kittiwongwattana C."/>
        </authorList>
    </citation>
    <scope>NUCLEOTIDE SEQUENCE [LARGE SCALE GENOMIC DNA]</scope>
    <source>
        <strain evidence="6 7">JCM 30026</strain>
    </source>
</reference>
<organism evidence="6 7">
    <name type="scientific">Chitinophaga qingshengii</name>
    <dbReference type="NCBI Taxonomy" id="1569794"/>
    <lineage>
        <taxon>Bacteria</taxon>
        <taxon>Pseudomonadati</taxon>
        <taxon>Bacteroidota</taxon>
        <taxon>Chitinophagia</taxon>
        <taxon>Chitinophagales</taxon>
        <taxon>Chitinophagaceae</taxon>
        <taxon>Chitinophaga</taxon>
    </lineage>
</organism>
<dbReference type="Gene3D" id="2.160.20.10">
    <property type="entry name" value="Single-stranded right-handed beta-helix, Pectin lyase-like"/>
    <property type="match status" value="1"/>
</dbReference>
<protein>
    <submittedName>
        <fullName evidence="6">Glycoside hydrolase family 28 protein</fullName>
    </submittedName>
</protein>
<dbReference type="PANTHER" id="PTHR31339:SF9">
    <property type="entry name" value="PLASMIN AND FIBRONECTIN-BINDING PROTEIN A"/>
    <property type="match status" value="1"/>
</dbReference>
<comment type="similarity">
    <text evidence="1 4">Belongs to the glycosyl hydrolase 28 family.</text>
</comment>
<keyword evidence="5" id="KW-0732">Signal</keyword>
<name>A0ABR7THT2_9BACT</name>
<accession>A0ABR7THT2</accession>
<feature type="chain" id="PRO_5047170082" evidence="5">
    <location>
        <begin position="20"/>
        <end position="461"/>
    </location>
</feature>
<evidence type="ECO:0000256" key="1">
    <source>
        <dbReference type="ARBA" id="ARBA00008834"/>
    </source>
</evidence>
<keyword evidence="7" id="KW-1185">Reference proteome</keyword>
<sequence length="461" mass="49740">MKTGFLTLLAALWLHSAFALTINIADRGAKGDGRTDNTAIIQQAIHDCRQGTLLIPAGNYLTGPLTLSSDIRIYLEFGATLTGIADMARYPKPGQGGAPALLFADNAANITIAGEGTIDGQGDHPVFQLGDDSKTGAIRPMLLHFINCRHIDVKDLHIRNSAYWVQKYEGCDDVSLRALKIYSHGNFNNDGIDISGSTNVIIADCYIDTDDDALCLKSEPNASCENISISNCVLRSNCNALKFGTGSHSGFKNIAVSNITIHKASEDNRRHWKKTFPWMGITADTTVISGIALEVVDGGCMDRVVISGVTMQDIQTPIFIRLGDRRKGPGNTVSTLKNVIISHIIASSSSRLSSSITGIPGHLVENVSISHVRILAPGGVQPGFNKSVPENIPAYPENRMFNSILPASAFYIRHAKNISFEDVQVQTQEPDARPAFVLDDVTSFDATRCQLNGVTATIVHP</sequence>